<organism evidence="1">
    <name type="scientific">uncultured Caudovirales phage</name>
    <dbReference type="NCBI Taxonomy" id="2100421"/>
    <lineage>
        <taxon>Viruses</taxon>
        <taxon>Duplodnaviria</taxon>
        <taxon>Heunggongvirae</taxon>
        <taxon>Uroviricota</taxon>
        <taxon>Caudoviricetes</taxon>
        <taxon>Peduoviridae</taxon>
        <taxon>Maltschvirus</taxon>
        <taxon>Maltschvirus maltsch</taxon>
    </lineage>
</organism>
<proteinExistence type="predicted"/>
<gene>
    <name evidence="1" type="ORF">UFOVP711_25</name>
</gene>
<protein>
    <submittedName>
        <fullName evidence="1">Uncharacterized protein</fullName>
    </submittedName>
</protein>
<accession>A0A6J5NJ97</accession>
<sequence length="63" mass="6943">MAKYRVLVGVEYASRRAEPGEIVDDIPAKSIKWLREQGLIEAVDAKGAIVESDDEPITEGVEE</sequence>
<reference evidence="1" key="1">
    <citation type="submission" date="2020-04" db="EMBL/GenBank/DDBJ databases">
        <authorList>
            <person name="Chiriac C."/>
            <person name="Salcher M."/>
            <person name="Ghai R."/>
            <person name="Kavagutti S V."/>
        </authorList>
    </citation>
    <scope>NUCLEOTIDE SEQUENCE</scope>
</reference>
<evidence type="ECO:0000313" key="1">
    <source>
        <dbReference type="EMBL" id="CAB4158782.1"/>
    </source>
</evidence>
<dbReference type="EMBL" id="LR796677">
    <property type="protein sequence ID" value="CAB4158782.1"/>
    <property type="molecule type" value="Genomic_DNA"/>
</dbReference>
<name>A0A6J5NJ97_9CAUD</name>